<evidence type="ECO:0000313" key="5">
    <source>
        <dbReference type="Proteomes" id="UP000272474"/>
    </source>
</evidence>
<dbReference type="EMBL" id="RBAL01000012">
    <property type="protein sequence ID" value="RKN39842.1"/>
    <property type="molecule type" value="Genomic_DNA"/>
</dbReference>
<dbReference type="SUPFAM" id="SSF82171">
    <property type="entry name" value="DPP6 N-terminal domain-like"/>
    <property type="match status" value="1"/>
</dbReference>
<dbReference type="AlphaFoldDB" id="A0A3A9YUX7"/>
<feature type="signal peptide" evidence="1">
    <location>
        <begin position="1"/>
        <end position="24"/>
    </location>
</feature>
<dbReference type="Pfam" id="PF25976">
    <property type="entry name" value="LpqB_N"/>
    <property type="match status" value="1"/>
</dbReference>
<dbReference type="PROSITE" id="PS51257">
    <property type="entry name" value="PROKAR_LIPOPROTEIN"/>
    <property type="match status" value="1"/>
</dbReference>
<protein>
    <submittedName>
        <fullName evidence="4">Uncharacterized protein</fullName>
    </submittedName>
</protein>
<name>A0A3A9YUX7_9ACTN</name>
<feature type="domain" description="Lipoprotein LpqB C-terminal" evidence="2">
    <location>
        <begin position="351"/>
        <end position="607"/>
    </location>
</feature>
<feature type="domain" description="Lipoprotein LpqB N-terminal" evidence="3">
    <location>
        <begin position="56"/>
        <end position="181"/>
    </location>
</feature>
<dbReference type="InterPro" id="IPR059026">
    <property type="entry name" value="LpqB_N"/>
</dbReference>
<evidence type="ECO:0000256" key="1">
    <source>
        <dbReference type="SAM" id="SignalP"/>
    </source>
</evidence>
<evidence type="ECO:0000259" key="3">
    <source>
        <dbReference type="Pfam" id="PF25976"/>
    </source>
</evidence>
<accession>A0A3A9YUX7</accession>
<keyword evidence="1" id="KW-0732">Signal</keyword>
<dbReference type="InterPro" id="IPR018910">
    <property type="entry name" value="LpqB_C"/>
</dbReference>
<dbReference type="OrthoDB" id="3226781at2"/>
<evidence type="ECO:0000259" key="2">
    <source>
        <dbReference type="Pfam" id="PF10647"/>
    </source>
</evidence>
<feature type="chain" id="PRO_5038633621" evidence="1">
    <location>
        <begin position="25"/>
        <end position="608"/>
    </location>
</feature>
<evidence type="ECO:0000313" key="4">
    <source>
        <dbReference type="EMBL" id="RKN39842.1"/>
    </source>
</evidence>
<reference evidence="4 5" key="1">
    <citation type="journal article" date="2014" name="Int. J. Syst. Evol. Microbiol.">
        <title>Streptomyces hoynatensis sp. nov., isolated from deep marine sediment.</title>
        <authorList>
            <person name="Veyisoglu A."/>
            <person name="Sahin N."/>
        </authorList>
    </citation>
    <scope>NUCLEOTIDE SEQUENCE [LARGE SCALE GENOMIC DNA]</scope>
    <source>
        <strain evidence="4 5">KCTC 29097</strain>
    </source>
</reference>
<dbReference type="Proteomes" id="UP000272474">
    <property type="component" value="Unassembled WGS sequence"/>
</dbReference>
<keyword evidence="5" id="KW-1185">Reference proteome</keyword>
<gene>
    <name evidence="4" type="ORF">D7294_20700</name>
</gene>
<comment type="caution">
    <text evidence="4">The sequence shown here is derived from an EMBL/GenBank/DDBJ whole genome shotgun (WGS) entry which is preliminary data.</text>
</comment>
<organism evidence="4 5">
    <name type="scientific">Streptomyces hoynatensis</name>
    <dbReference type="NCBI Taxonomy" id="1141874"/>
    <lineage>
        <taxon>Bacteria</taxon>
        <taxon>Bacillati</taxon>
        <taxon>Actinomycetota</taxon>
        <taxon>Actinomycetes</taxon>
        <taxon>Kitasatosporales</taxon>
        <taxon>Streptomycetaceae</taxon>
        <taxon>Streptomyces</taxon>
    </lineage>
</organism>
<proteinExistence type="predicted"/>
<dbReference type="Pfam" id="PF10647">
    <property type="entry name" value="Gmad1"/>
    <property type="match status" value="1"/>
</dbReference>
<dbReference type="RefSeq" id="WP_120681954.1">
    <property type="nucleotide sequence ID" value="NZ_RBAL01000012.1"/>
</dbReference>
<sequence length="608" mass="63383">MRRERAGAGRWRLLGLLAAGLALAGCASMPGSGPVQRVDSSQRADADSPVRVWAEEPEEGATPQQIVRGFLEAVTSDDPSFETAKLYLTPRQREQWDPFESTTVLSGGPDVGPIYGEPEPGSGDVYRIELSGTRLATVDAAHAYTPRDGAYETTLQLRLVDGEWRIDSLPPGLVVGESDFRRIYRPVNLYYYADLGAEAGRVAHGADVLVADPIYVRRRIQPVEEAVRTLLNGPGDWLAPVVSSAFPEGVGLAEGHPPTVDESGALPVWLTGVPTDWPLYRCERMAAQLLHTASNVASAEVTEAKLYTESGDSLCSVSAGEAGDHAPGLLDGDLARPYFVDGDQRLVAAADEDGGARPVPGALGEEDAGLRSAAVSRDGDQAAGVSADGSELLVAPLTGGKEAESVYSSGSSGEGAGLSAPSWDGLGDLWVADLDPDRPRLLRLSGGAGEAQEIPVDGLHAGETIQALRLASDGVRIAVLVDNGSSTSLKLGRVKRSDTGQGVVAEVDGLRPVAPQLADVAAVSWAGGSRLVVVGRPADGVEQLLYVETDGSTASTATVPGLNDVTGVAASEDENEPLLAQTGTAIALLQDNAQWKRVDAGLAPVYPG</sequence>